<dbReference type="NCBIfam" id="NF003652">
    <property type="entry name" value="PRK05286.2-5"/>
    <property type="match status" value="1"/>
</dbReference>
<dbReference type="InterPro" id="IPR050074">
    <property type="entry name" value="DHO_dehydrogenase"/>
</dbReference>
<evidence type="ECO:0000256" key="3">
    <source>
        <dbReference type="ARBA" id="ARBA00005161"/>
    </source>
</evidence>
<comment type="subunit">
    <text evidence="11">Monomer.</text>
</comment>
<comment type="similarity">
    <text evidence="4 11">Belongs to the dihydroorotate dehydrogenase family. Type 2 subfamily.</text>
</comment>
<feature type="binding site" evidence="11">
    <location>
        <position position="215"/>
    </location>
    <ligand>
        <name>FMN</name>
        <dbReference type="ChEBI" id="CHEBI:58210"/>
    </ligand>
</feature>
<dbReference type="GO" id="GO:0106430">
    <property type="term" value="F:dihydroorotate dehydrogenase (quinone) activity"/>
    <property type="evidence" value="ECO:0007669"/>
    <property type="project" value="UniProtKB-EC"/>
</dbReference>
<keyword evidence="8 11" id="KW-0560">Oxidoreductase</keyword>
<comment type="cofactor">
    <cofactor evidence="11">
        <name>FMN</name>
        <dbReference type="ChEBI" id="CHEBI:58210"/>
    </cofactor>
    <text evidence="11">Binds 1 FMN per subunit.</text>
</comment>
<dbReference type="NCBIfam" id="NF003645">
    <property type="entry name" value="PRK05286.1-2"/>
    <property type="match status" value="1"/>
</dbReference>
<comment type="caution">
    <text evidence="13">The sequence shown here is derived from an EMBL/GenBank/DDBJ whole genome shotgun (WGS) entry which is preliminary data.</text>
</comment>
<protein>
    <recommendedName>
        <fullName evidence="11">Dihydroorotate dehydrogenase (quinone)</fullName>
        <ecNumber evidence="11">1.3.5.2</ecNumber>
    </recommendedName>
    <alternativeName>
        <fullName evidence="11">DHOdehase</fullName>
        <shortName evidence="11">DHOD</shortName>
        <shortName evidence="11">DHODase</shortName>
    </alternativeName>
    <alternativeName>
        <fullName evidence="11">Dihydroorotate oxidase</fullName>
    </alternativeName>
</protein>
<feature type="binding site" evidence="11">
    <location>
        <begin position="65"/>
        <end position="69"/>
    </location>
    <ligand>
        <name>FMN</name>
        <dbReference type="ChEBI" id="CHEBI:58210"/>
    </ligand>
</feature>
<keyword evidence="6 11" id="KW-0288">FMN</keyword>
<dbReference type="Proteomes" id="UP000315751">
    <property type="component" value="Unassembled WGS sequence"/>
</dbReference>
<sequence length="360" mass="37416">MSLAYRLARPLLFALDAERAHDLTINLLKVGAVPPGLVGAGGADDPALAQTVFGLNFPNPVGLGAGFDKNARVPDAMLALGFGLVEAGTVTPRPQPGNPKPRLFRAVEVEGVINRFGFNNEGLETFARRLEDRRGLGRTGILGANVGKNKDTADSASDYAIGIRRLAPLADYLVVNVSSPNTPGLRSLQGRQALTDLLAACLEARGAHRTPLLLKVAPDLTADDKLDVAEVALASGIDGLIVSNTTLDRPDSLSPAHRAEAGGLSGQPLFDKSTAVLRDFYRLTGGKLPLVGVGGVGSGAQAYAKIRAGASLVQVYSALIYQGPGLVTAIKRDLAALLRRDGFTSINQAVGADHTPAPAA</sequence>
<dbReference type="UniPathway" id="UPA00070">
    <property type="reaction ID" value="UER00946"/>
</dbReference>
<feature type="domain" description="Dihydroorotate dehydrogenase catalytic" evidence="12">
    <location>
        <begin position="48"/>
        <end position="338"/>
    </location>
</feature>
<feature type="binding site" evidence="11">
    <location>
        <position position="181"/>
    </location>
    <ligand>
        <name>substrate</name>
    </ligand>
</feature>
<feature type="binding site" evidence="11">
    <location>
        <begin position="244"/>
        <end position="245"/>
    </location>
    <ligand>
        <name>substrate</name>
    </ligand>
</feature>
<keyword evidence="5 11" id="KW-0285">Flavoprotein</keyword>
<evidence type="ECO:0000256" key="7">
    <source>
        <dbReference type="ARBA" id="ARBA00022975"/>
    </source>
</evidence>
<evidence type="ECO:0000256" key="10">
    <source>
        <dbReference type="ARBA" id="ARBA00048639"/>
    </source>
</evidence>
<dbReference type="InterPro" id="IPR013785">
    <property type="entry name" value="Aldolase_TIM"/>
</dbReference>
<comment type="function">
    <text evidence="1 11">Catalyzes the conversion of dihydroorotate to orotate with quinone as electron acceptor.</text>
</comment>
<dbReference type="RefSeq" id="WP_145733003.1">
    <property type="nucleotide sequence ID" value="NZ_VITR01000007.1"/>
</dbReference>
<dbReference type="GO" id="GO:0005737">
    <property type="term" value="C:cytoplasm"/>
    <property type="evidence" value="ECO:0007669"/>
    <property type="project" value="InterPro"/>
</dbReference>
<dbReference type="Pfam" id="PF01180">
    <property type="entry name" value="DHO_dh"/>
    <property type="match status" value="1"/>
</dbReference>
<dbReference type="InterPro" id="IPR005719">
    <property type="entry name" value="Dihydroorotate_DH_2"/>
</dbReference>
<dbReference type="CDD" id="cd04738">
    <property type="entry name" value="DHOD_2_like"/>
    <property type="match status" value="1"/>
</dbReference>
<feature type="binding site" evidence="11">
    <location>
        <begin position="316"/>
        <end position="317"/>
    </location>
    <ligand>
        <name>FMN</name>
        <dbReference type="ChEBI" id="CHEBI:58210"/>
    </ligand>
</feature>
<evidence type="ECO:0000313" key="14">
    <source>
        <dbReference type="Proteomes" id="UP000315751"/>
    </source>
</evidence>
<feature type="binding site" evidence="11">
    <location>
        <position position="295"/>
    </location>
    <ligand>
        <name>FMN</name>
        <dbReference type="ChEBI" id="CHEBI:58210"/>
    </ligand>
</feature>
<dbReference type="Gene3D" id="3.20.20.70">
    <property type="entry name" value="Aldolase class I"/>
    <property type="match status" value="1"/>
</dbReference>
<evidence type="ECO:0000313" key="13">
    <source>
        <dbReference type="EMBL" id="TWB41883.1"/>
    </source>
</evidence>
<evidence type="ECO:0000256" key="2">
    <source>
        <dbReference type="ARBA" id="ARBA00004370"/>
    </source>
</evidence>
<dbReference type="EC" id="1.3.5.2" evidence="11"/>
<proteinExistence type="inferred from homology"/>
<dbReference type="EMBL" id="VITR01000007">
    <property type="protein sequence ID" value="TWB41883.1"/>
    <property type="molecule type" value="Genomic_DNA"/>
</dbReference>
<evidence type="ECO:0000256" key="4">
    <source>
        <dbReference type="ARBA" id="ARBA00005359"/>
    </source>
</evidence>
<evidence type="ECO:0000259" key="12">
    <source>
        <dbReference type="Pfam" id="PF01180"/>
    </source>
</evidence>
<dbReference type="PANTHER" id="PTHR48109">
    <property type="entry name" value="DIHYDROOROTATE DEHYDROGENASE (QUINONE), MITOCHONDRIAL-RELATED"/>
    <property type="match status" value="1"/>
</dbReference>
<feature type="binding site" evidence="11">
    <location>
        <position position="176"/>
    </location>
    <ligand>
        <name>FMN</name>
        <dbReference type="ChEBI" id="CHEBI:58210"/>
    </ligand>
</feature>
<feature type="active site" description="Nucleophile" evidence="11">
    <location>
        <position position="179"/>
    </location>
</feature>
<reference evidence="13 14" key="1">
    <citation type="submission" date="2019-06" db="EMBL/GenBank/DDBJ databases">
        <title>Genomic Encyclopedia of Type Strains, Phase IV (KMG-V): Genome sequencing to study the core and pangenomes of soil and plant-associated prokaryotes.</title>
        <authorList>
            <person name="Whitman W."/>
        </authorList>
    </citation>
    <scope>NUCLEOTIDE SEQUENCE [LARGE SCALE GENOMIC DNA]</scope>
    <source>
        <strain evidence="13 14">BR 11622</strain>
    </source>
</reference>
<evidence type="ECO:0000256" key="5">
    <source>
        <dbReference type="ARBA" id="ARBA00022630"/>
    </source>
</evidence>
<accession>A0A560H6F7</accession>
<feature type="binding site" evidence="11">
    <location>
        <position position="266"/>
    </location>
    <ligand>
        <name>FMN</name>
        <dbReference type="ChEBI" id="CHEBI:58210"/>
    </ligand>
</feature>
<name>A0A560H6F7_9PROT</name>
<feature type="binding site" evidence="11">
    <location>
        <begin position="114"/>
        <end position="118"/>
    </location>
    <ligand>
        <name>substrate</name>
    </ligand>
</feature>
<keyword evidence="7 11" id="KW-0665">Pyrimidine biosynthesis</keyword>
<keyword evidence="11" id="KW-1003">Cell membrane</keyword>
<dbReference type="NCBIfam" id="TIGR01036">
    <property type="entry name" value="pyrD_sub2"/>
    <property type="match status" value="1"/>
</dbReference>
<dbReference type="InterPro" id="IPR005720">
    <property type="entry name" value="Dihydroorotate_DH_cat"/>
</dbReference>
<keyword evidence="14" id="KW-1185">Reference proteome</keyword>
<evidence type="ECO:0000256" key="11">
    <source>
        <dbReference type="HAMAP-Rule" id="MF_00225"/>
    </source>
</evidence>
<feature type="binding site" evidence="11">
    <location>
        <position position="176"/>
    </location>
    <ligand>
        <name>substrate</name>
    </ligand>
</feature>
<dbReference type="GO" id="GO:0044205">
    <property type="term" value="P:'de novo' UMP biosynthetic process"/>
    <property type="evidence" value="ECO:0007669"/>
    <property type="project" value="UniProtKB-UniRule"/>
</dbReference>
<dbReference type="GO" id="GO:0005886">
    <property type="term" value="C:plasma membrane"/>
    <property type="evidence" value="ECO:0007669"/>
    <property type="project" value="UniProtKB-SubCell"/>
</dbReference>
<feature type="binding site" evidence="11">
    <location>
        <position position="145"/>
    </location>
    <ligand>
        <name>FMN</name>
        <dbReference type="ChEBI" id="CHEBI:58210"/>
    </ligand>
</feature>
<feature type="binding site" evidence="11">
    <location>
        <position position="243"/>
    </location>
    <ligand>
        <name>FMN</name>
        <dbReference type="ChEBI" id="CHEBI:58210"/>
    </ligand>
</feature>
<dbReference type="AlphaFoldDB" id="A0A560H6F7"/>
<comment type="subcellular location">
    <subcellularLocation>
        <location evidence="11">Cell membrane</location>
        <topology evidence="11">Peripheral membrane protein</topology>
    </subcellularLocation>
    <subcellularLocation>
        <location evidence="2">Membrane</location>
    </subcellularLocation>
</comment>
<dbReference type="GO" id="GO:0006207">
    <property type="term" value="P:'de novo' pyrimidine nucleobase biosynthetic process"/>
    <property type="evidence" value="ECO:0007669"/>
    <property type="project" value="UniProtKB-UniRule"/>
</dbReference>
<evidence type="ECO:0000256" key="6">
    <source>
        <dbReference type="ARBA" id="ARBA00022643"/>
    </source>
</evidence>
<organism evidence="13 14">
    <name type="scientific">Nitrospirillum amazonense</name>
    <dbReference type="NCBI Taxonomy" id="28077"/>
    <lineage>
        <taxon>Bacteria</taxon>
        <taxon>Pseudomonadati</taxon>
        <taxon>Pseudomonadota</taxon>
        <taxon>Alphaproteobacteria</taxon>
        <taxon>Rhodospirillales</taxon>
        <taxon>Azospirillaceae</taxon>
        <taxon>Nitrospirillum</taxon>
    </lineage>
</organism>
<dbReference type="OrthoDB" id="9802377at2"/>
<dbReference type="SUPFAM" id="SSF51395">
    <property type="entry name" value="FMN-linked oxidoreductases"/>
    <property type="match status" value="1"/>
</dbReference>
<keyword evidence="9 11" id="KW-0472">Membrane</keyword>
<dbReference type="InterPro" id="IPR001295">
    <property type="entry name" value="Dihydroorotate_DH_CS"/>
</dbReference>
<feature type="binding site" evidence="11">
    <location>
        <position position="89"/>
    </location>
    <ligand>
        <name>FMN</name>
        <dbReference type="ChEBI" id="CHEBI:58210"/>
    </ligand>
</feature>
<comment type="catalytic activity">
    <reaction evidence="10 11">
        <text>(S)-dihydroorotate + a quinone = orotate + a quinol</text>
        <dbReference type="Rhea" id="RHEA:30187"/>
        <dbReference type="ChEBI" id="CHEBI:24646"/>
        <dbReference type="ChEBI" id="CHEBI:30839"/>
        <dbReference type="ChEBI" id="CHEBI:30864"/>
        <dbReference type="ChEBI" id="CHEBI:132124"/>
        <dbReference type="EC" id="1.3.5.2"/>
    </reaction>
</comment>
<dbReference type="PANTHER" id="PTHR48109:SF4">
    <property type="entry name" value="DIHYDROOROTATE DEHYDROGENASE (QUINONE), MITOCHONDRIAL"/>
    <property type="match status" value="1"/>
</dbReference>
<comment type="pathway">
    <text evidence="3 11">Pyrimidine metabolism; UMP biosynthesis via de novo pathway; orotate from (S)-dihydroorotate (quinone route): step 1/1.</text>
</comment>
<gene>
    <name evidence="11" type="primary">pyrD</name>
    <name evidence="13" type="ORF">FBZ90_107259</name>
</gene>
<dbReference type="PROSITE" id="PS00912">
    <property type="entry name" value="DHODEHASE_2"/>
    <property type="match status" value="1"/>
</dbReference>
<evidence type="ECO:0000256" key="9">
    <source>
        <dbReference type="ARBA" id="ARBA00023136"/>
    </source>
</evidence>
<evidence type="ECO:0000256" key="8">
    <source>
        <dbReference type="ARBA" id="ARBA00023002"/>
    </source>
</evidence>
<dbReference type="PROSITE" id="PS00911">
    <property type="entry name" value="DHODEHASE_1"/>
    <property type="match status" value="1"/>
</dbReference>
<feature type="binding site" evidence="11">
    <location>
        <position position="69"/>
    </location>
    <ligand>
        <name>substrate</name>
    </ligand>
</feature>
<evidence type="ECO:0000256" key="1">
    <source>
        <dbReference type="ARBA" id="ARBA00003125"/>
    </source>
</evidence>
<dbReference type="HAMAP" id="MF_00225">
    <property type="entry name" value="DHO_dh_type2"/>
    <property type="match status" value="1"/>
</dbReference>